<evidence type="ECO:0000313" key="4">
    <source>
        <dbReference type="Proteomes" id="UP000585474"/>
    </source>
</evidence>
<feature type="chain" id="PRO_5029803978" evidence="2">
    <location>
        <begin position="30"/>
        <end position="100"/>
    </location>
</feature>
<keyword evidence="2" id="KW-0732">Signal</keyword>
<evidence type="ECO:0000313" key="3">
    <source>
        <dbReference type="EMBL" id="GFZ15464.1"/>
    </source>
</evidence>
<evidence type="ECO:0000256" key="2">
    <source>
        <dbReference type="SAM" id="SignalP"/>
    </source>
</evidence>
<dbReference type="Proteomes" id="UP000585474">
    <property type="component" value="Unassembled WGS sequence"/>
</dbReference>
<organism evidence="3 4">
    <name type="scientific">Actinidia rufa</name>
    <dbReference type="NCBI Taxonomy" id="165716"/>
    <lineage>
        <taxon>Eukaryota</taxon>
        <taxon>Viridiplantae</taxon>
        <taxon>Streptophyta</taxon>
        <taxon>Embryophyta</taxon>
        <taxon>Tracheophyta</taxon>
        <taxon>Spermatophyta</taxon>
        <taxon>Magnoliopsida</taxon>
        <taxon>eudicotyledons</taxon>
        <taxon>Gunneridae</taxon>
        <taxon>Pentapetalae</taxon>
        <taxon>asterids</taxon>
        <taxon>Ericales</taxon>
        <taxon>Actinidiaceae</taxon>
        <taxon>Actinidia</taxon>
    </lineage>
</organism>
<feature type="signal peptide" evidence="2">
    <location>
        <begin position="1"/>
        <end position="29"/>
    </location>
</feature>
<protein>
    <submittedName>
        <fullName evidence="3">Uncharacterized protein</fullName>
    </submittedName>
</protein>
<reference evidence="3 4" key="1">
    <citation type="submission" date="2019-07" db="EMBL/GenBank/DDBJ databases">
        <title>De Novo Assembly of kiwifruit Actinidia rufa.</title>
        <authorList>
            <person name="Sugita-Konishi S."/>
            <person name="Sato K."/>
            <person name="Mori E."/>
            <person name="Abe Y."/>
            <person name="Kisaki G."/>
            <person name="Hamano K."/>
            <person name="Suezawa K."/>
            <person name="Otani M."/>
            <person name="Fukuda T."/>
            <person name="Manabe T."/>
            <person name="Gomi K."/>
            <person name="Tabuchi M."/>
            <person name="Akimitsu K."/>
            <person name="Kataoka I."/>
        </authorList>
    </citation>
    <scope>NUCLEOTIDE SEQUENCE [LARGE SCALE GENOMIC DNA]</scope>
    <source>
        <strain evidence="4">cv. Fuchu</strain>
    </source>
</reference>
<dbReference type="AlphaFoldDB" id="A0A7J0GY40"/>
<gene>
    <name evidence="3" type="ORF">Acr_24g0016540</name>
</gene>
<evidence type="ECO:0000256" key="1">
    <source>
        <dbReference type="SAM" id="MobiDB-lite"/>
    </source>
</evidence>
<dbReference type="EMBL" id="BJWL01000024">
    <property type="protein sequence ID" value="GFZ15464.1"/>
    <property type="molecule type" value="Genomic_DNA"/>
</dbReference>
<name>A0A7J0GY40_9ERIC</name>
<accession>A0A7J0GY40</accession>
<comment type="caution">
    <text evidence="3">The sequence shown here is derived from an EMBL/GenBank/DDBJ whole genome shotgun (WGS) entry which is preliminary data.</text>
</comment>
<sequence>MAKPTPASLSLLLIIIAASVATMVPLVEAARQCSQSVGKCNSFKQCKAKCKAQRKGWAHCVLSLSCTCFYPCGGERPPQKGRKQRLPPPPTDGGGAPALV</sequence>
<feature type="region of interest" description="Disordered" evidence="1">
    <location>
        <begin position="75"/>
        <end position="100"/>
    </location>
</feature>
<proteinExistence type="predicted"/>
<keyword evidence="4" id="KW-1185">Reference proteome</keyword>